<gene>
    <name evidence="2" type="ORF">DCCM_0949</name>
</gene>
<sequence length="38" mass="4082">MFSSHPAPVKVMYISTLSNNLICFLLLPSSLTGCLLGL</sequence>
<keyword evidence="1" id="KW-0472">Membrane</keyword>
<comment type="caution">
    <text evidence="2">The sequence shown here is derived from an EMBL/GenBank/DDBJ whole genome shotgun (WGS) entry which is preliminary data.</text>
</comment>
<organism evidence="2 3">
    <name type="scientific">Desulfocucumis palustris</name>
    <dbReference type="NCBI Taxonomy" id="1898651"/>
    <lineage>
        <taxon>Bacteria</taxon>
        <taxon>Bacillati</taxon>
        <taxon>Bacillota</taxon>
        <taxon>Clostridia</taxon>
        <taxon>Eubacteriales</taxon>
        <taxon>Desulfocucumaceae</taxon>
        <taxon>Desulfocucumis</taxon>
    </lineage>
</organism>
<keyword evidence="1" id="KW-0812">Transmembrane</keyword>
<dbReference type="AlphaFoldDB" id="A0A2L2XAR9"/>
<name>A0A2L2XAR9_9FIRM</name>
<reference evidence="3" key="1">
    <citation type="submission" date="2018-02" db="EMBL/GenBank/DDBJ databases">
        <title>Genome sequence of Desulfocucumis palustris strain NAW-5.</title>
        <authorList>
            <person name="Watanabe M."/>
            <person name="Kojima H."/>
            <person name="Fukui M."/>
        </authorList>
    </citation>
    <scope>NUCLEOTIDE SEQUENCE [LARGE SCALE GENOMIC DNA]</scope>
    <source>
        <strain evidence="3">NAW-5</strain>
    </source>
</reference>
<accession>A0A2L2XAR9</accession>
<evidence type="ECO:0000313" key="3">
    <source>
        <dbReference type="Proteomes" id="UP000239549"/>
    </source>
</evidence>
<dbReference type="EMBL" id="BFAV01000045">
    <property type="protein sequence ID" value="GBF32753.1"/>
    <property type="molecule type" value="Genomic_DNA"/>
</dbReference>
<evidence type="ECO:0000256" key="1">
    <source>
        <dbReference type="SAM" id="Phobius"/>
    </source>
</evidence>
<evidence type="ECO:0000313" key="2">
    <source>
        <dbReference type="EMBL" id="GBF32753.1"/>
    </source>
</evidence>
<proteinExistence type="predicted"/>
<keyword evidence="1" id="KW-1133">Transmembrane helix</keyword>
<protein>
    <submittedName>
        <fullName evidence="2">Uncharacterized protein</fullName>
    </submittedName>
</protein>
<dbReference type="Proteomes" id="UP000239549">
    <property type="component" value="Unassembled WGS sequence"/>
</dbReference>
<keyword evidence="3" id="KW-1185">Reference proteome</keyword>
<feature type="transmembrane region" description="Helical" evidence="1">
    <location>
        <begin position="12"/>
        <end position="36"/>
    </location>
</feature>